<evidence type="ECO:0008006" key="4">
    <source>
        <dbReference type="Google" id="ProtNLM"/>
    </source>
</evidence>
<evidence type="ECO:0000313" key="3">
    <source>
        <dbReference type="Proteomes" id="UP000281061"/>
    </source>
</evidence>
<proteinExistence type="predicted"/>
<keyword evidence="1" id="KW-0472">Membrane</keyword>
<organism evidence="2 3">
    <name type="scientific">Lactiplantibacillus pentosus</name>
    <name type="common">Lactobacillus pentosus</name>
    <dbReference type="NCBI Taxonomy" id="1589"/>
    <lineage>
        <taxon>Bacteria</taxon>
        <taxon>Bacillati</taxon>
        <taxon>Bacillota</taxon>
        <taxon>Bacilli</taxon>
        <taxon>Lactobacillales</taxon>
        <taxon>Lactobacillaceae</taxon>
        <taxon>Lactiplantibacillus</taxon>
    </lineage>
</organism>
<feature type="transmembrane region" description="Helical" evidence="1">
    <location>
        <begin position="12"/>
        <end position="32"/>
    </location>
</feature>
<protein>
    <recommendedName>
        <fullName evidence="4">DUF1056 family protein</fullName>
    </recommendedName>
</protein>
<evidence type="ECO:0000313" key="2">
    <source>
        <dbReference type="EMBL" id="RMW57172.1"/>
    </source>
</evidence>
<keyword evidence="1" id="KW-0812">Transmembrane</keyword>
<reference evidence="2 3" key="1">
    <citation type="submission" date="2018-10" db="EMBL/GenBank/DDBJ databases">
        <title>Genome sequences of five Lactobacillus pentosus strains isolated from brines of traditionally fermented spanish-style green table olives and differences between them.</title>
        <authorList>
            <person name="Jimenez Diaz R."/>
        </authorList>
    </citation>
    <scope>NUCLEOTIDE SEQUENCE [LARGE SCALE GENOMIC DNA]</scope>
    <source>
        <strain evidence="2 3">IG8</strain>
    </source>
</reference>
<keyword evidence="1" id="KW-1133">Transmembrane helix</keyword>
<dbReference type="AlphaFoldDB" id="A0AB37RLQ8"/>
<dbReference type="Proteomes" id="UP000281061">
    <property type="component" value="Unassembled WGS sequence"/>
</dbReference>
<gene>
    <name evidence="2" type="ORF">D6U17_01055</name>
</gene>
<evidence type="ECO:0000256" key="1">
    <source>
        <dbReference type="SAM" id="Phobius"/>
    </source>
</evidence>
<dbReference type="EMBL" id="RDCL01000015">
    <property type="protein sequence ID" value="RMW57172.1"/>
    <property type="molecule type" value="Genomic_DNA"/>
</dbReference>
<comment type="caution">
    <text evidence="2">The sequence shown here is derived from an EMBL/GenBank/DDBJ whole genome shotgun (WGS) entry which is preliminary data.</text>
</comment>
<accession>A0AB37RLQ8</accession>
<name>A0AB37RLQ8_LACPE</name>
<feature type="transmembrane region" description="Helical" evidence="1">
    <location>
        <begin position="38"/>
        <end position="57"/>
    </location>
</feature>
<sequence>MILKVMKAISFFLANWLSVILFIAGLTFLDLAAFNINFTLGLTVAGLALITMALAYAHERG</sequence>